<keyword evidence="3" id="KW-1185">Reference proteome</keyword>
<dbReference type="RefSeq" id="WP_091945706.1">
    <property type="nucleotide sequence ID" value="NZ_FOSV01000007.1"/>
</dbReference>
<gene>
    <name evidence="2" type="ORF">SAMN04488125_107203</name>
</gene>
<dbReference type="STRING" id="414703.SAMN04488125_107203"/>
<evidence type="ECO:0000256" key="1">
    <source>
        <dbReference type="SAM" id="Phobius"/>
    </source>
</evidence>
<keyword evidence="1" id="KW-0812">Transmembrane</keyword>
<feature type="transmembrane region" description="Helical" evidence="1">
    <location>
        <begin position="34"/>
        <end position="59"/>
    </location>
</feature>
<dbReference type="Proteomes" id="UP000198804">
    <property type="component" value="Unassembled WGS sequence"/>
</dbReference>
<name>A0A1I4ECZ4_9HYPH</name>
<evidence type="ECO:0000313" key="2">
    <source>
        <dbReference type="EMBL" id="SFL03123.1"/>
    </source>
</evidence>
<accession>A0A1I4ECZ4</accession>
<reference evidence="3" key="1">
    <citation type="submission" date="2016-10" db="EMBL/GenBank/DDBJ databases">
        <authorList>
            <person name="Varghese N."/>
            <person name="Submissions S."/>
        </authorList>
    </citation>
    <scope>NUCLEOTIDE SEQUENCE [LARGE SCALE GENOMIC DNA]</scope>
    <source>
        <strain evidence="3">CGMCC 1.6474</strain>
    </source>
</reference>
<sequence length="222" mass="23807">MSILTDGTHENIVLAQNVNGRLRAEARMLSARAFLLRATGAGVFLALAGAGLGAASYGYAYMNQFDTAAEKIAGAMQAALANVTLKTQGEVTLTDNVLKLEQPPAPQSAVAEVAAQAKEKEGGFDTTTTYTLFKSVAYLNGDVITGWNYLKNSKVPESQYCYYRAENSIFSTEVKQINIALNGQLAKQVGNEYNLEEMSKRCIWFNGGKPTGSGKSADAAKR</sequence>
<dbReference type="OrthoDB" id="7988925at2"/>
<dbReference type="EMBL" id="FOSV01000007">
    <property type="protein sequence ID" value="SFL03123.1"/>
    <property type="molecule type" value="Genomic_DNA"/>
</dbReference>
<dbReference type="AlphaFoldDB" id="A0A1I4ECZ4"/>
<organism evidence="2 3">
    <name type="scientific">Methylorubrum salsuginis</name>
    <dbReference type="NCBI Taxonomy" id="414703"/>
    <lineage>
        <taxon>Bacteria</taxon>
        <taxon>Pseudomonadati</taxon>
        <taxon>Pseudomonadota</taxon>
        <taxon>Alphaproteobacteria</taxon>
        <taxon>Hyphomicrobiales</taxon>
        <taxon>Methylobacteriaceae</taxon>
        <taxon>Methylorubrum</taxon>
    </lineage>
</organism>
<keyword evidence="1" id="KW-1133">Transmembrane helix</keyword>
<protein>
    <submittedName>
        <fullName evidence="2">Uncharacterized protein</fullName>
    </submittedName>
</protein>
<proteinExistence type="predicted"/>
<keyword evidence="1" id="KW-0472">Membrane</keyword>
<evidence type="ECO:0000313" key="3">
    <source>
        <dbReference type="Proteomes" id="UP000198804"/>
    </source>
</evidence>